<organism evidence="1 2">
    <name type="scientific">Halosquirtibacter laminarini</name>
    <dbReference type="NCBI Taxonomy" id="3374600"/>
    <lineage>
        <taxon>Bacteria</taxon>
        <taxon>Pseudomonadati</taxon>
        <taxon>Bacteroidota</taxon>
        <taxon>Bacteroidia</taxon>
        <taxon>Marinilabiliales</taxon>
        <taxon>Prolixibacteraceae</taxon>
        <taxon>Halosquirtibacter</taxon>
    </lineage>
</organism>
<keyword evidence="2" id="KW-1185">Reference proteome</keyword>
<reference evidence="1" key="1">
    <citation type="submission" date="2021-08" db="EMBL/GenBank/DDBJ databases">
        <title>Novel anaerobic bacterium isolated from sea squirt in East Sea, Republic of Korea.</title>
        <authorList>
            <person name="Nguyen T.H."/>
            <person name="Li Z."/>
            <person name="Lee Y.-J."/>
            <person name="Ko J."/>
            <person name="Kim S.-G."/>
        </authorList>
    </citation>
    <scope>NUCLEOTIDE SEQUENCE</scope>
    <source>
        <strain evidence="1">KCTC 25031</strain>
    </source>
</reference>
<evidence type="ECO:0000313" key="2">
    <source>
        <dbReference type="Proteomes" id="UP000826212"/>
    </source>
</evidence>
<protein>
    <submittedName>
        <fullName evidence="1">Iron ABC transporter permease</fullName>
    </submittedName>
</protein>
<accession>A0AC61NQD4</accession>
<dbReference type="EMBL" id="CP081303">
    <property type="protein sequence ID" value="QZE15747.1"/>
    <property type="molecule type" value="Genomic_DNA"/>
</dbReference>
<gene>
    <name evidence="1" type="ORF">K4L44_07910</name>
</gene>
<evidence type="ECO:0000313" key="1">
    <source>
        <dbReference type="EMBL" id="QZE15747.1"/>
    </source>
</evidence>
<dbReference type="Proteomes" id="UP000826212">
    <property type="component" value="Chromosome"/>
</dbReference>
<sequence>MKSNRRYILFFIFSSLFLVLVLLLDLYIGSAEITWSDLAVIVTGGKTSNPILNDIVWDIRVPRLWAACIVGSTLAVAGLQMQTLFRNPLAGPYILGVSSGASLGVAFLILGVGSTYFSFMGSAWGSWSLALAAWIGSGGVLLFILYLSSKVRDIMTILVLGILFSGVTTSIVNLLQYFGSEAALKSFVVWTMGSIGSVTNTQLMVMAAVSFFGVFLSFLMSKRLDAFMLGERYALSLGVNLKLTRAVIFLSTTMIAGTVTAFCGPIGFIGVVIPHISRMILSTASHRILIPASMILGAVFLVAGDIISQVPGFSMVLPINSVMSLLGIPIVLWVILKKKIIN</sequence>
<name>A0AC61NQD4_9BACT</name>
<proteinExistence type="predicted"/>